<dbReference type="SUPFAM" id="SSF56281">
    <property type="entry name" value="Metallo-hydrolase/oxidoreductase"/>
    <property type="match status" value="1"/>
</dbReference>
<proteinExistence type="inferred from homology"/>
<sequence>MTAAPENYRIYAIKYAHHDRPARDNFIGGDPHDVNMPLDYFVWAVVGESRTFLVDTGFDAEVGAKRRRTITHSVEEGLGAIGIRPDAVEDVIVTHMHYDHAGNRSLFPKARYHLQDREMAYCTGRCMCHGALNHPFDPEDVKSMVGRIFDGRVAFHDGASNLTAGLSVHRVGGHTDGLQVVRVHTERGWVVLASDASHLYANMEQSRPFPAVYNVGDMIEGFHRVHELADSAQHVVPGHDPAVLTRYPAQSKETEGWIVRLDAPPR</sequence>
<evidence type="ECO:0000256" key="3">
    <source>
        <dbReference type="ARBA" id="ARBA00022723"/>
    </source>
</evidence>
<evidence type="ECO:0000313" key="8">
    <source>
        <dbReference type="Proteomes" id="UP000215158"/>
    </source>
</evidence>
<evidence type="ECO:0000256" key="4">
    <source>
        <dbReference type="ARBA" id="ARBA00022801"/>
    </source>
</evidence>
<dbReference type="PANTHER" id="PTHR42978">
    <property type="entry name" value="QUORUM-QUENCHING LACTONASE YTNP-RELATED-RELATED"/>
    <property type="match status" value="1"/>
</dbReference>
<keyword evidence="8" id="KW-1185">Reference proteome</keyword>
<gene>
    <name evidence="7" type="ORF">CJU94_24060</name>
</gene>
<dbReference type="KEGG" id="parb:CJU94_24060"/>
<dbReference type="InterPro" id="IPR036866">
    <property type="entry name" value="RibonucZ/Hydroxyglut_hydro"/>
</dbReference>
<evidence type="ECO:0000256" key="2">
    <source>
        <dbReference type="ARBA" id="ARBA00007749"/>
    </source>
</evidence>
<comment type="cofactor">
    <cofactor evidence="1">
        <name>Zn(2+)</name>
        <dbReference type="ChEBI" id="CHEBI:29105"/>
    </cofactor>
</comment>
<dbReference type="CDD" id="cd07729">
    <property type="entry name" value="AHL_lactonase_MBL-fold"/>
    <property type="match status" value="1"/>
</dbReference>
<keyword evidence="5" id="KW-0862">Zinc</keyword>
<name>A0A248VQF9_9BURK</name>
<dbReference type="InterPro" id="IPR051013">
    <property type="entry name" value="MBL_superfamily_lactonases"/>
</dbReference>
<evidence type="ECO:0000259" key="6">
    <source>
        <dbReference type="SMART" id="SM00849"/>
    </source>
</evidence>
<evidence type="ECO:0000256" key="1">
    <source>
        <dbReference type="ARBA" id="ARBA00001947"/>
    </source>
</evidence>
<accession>A0A248VQF9</accession>
<keyword evidence="4 7" id="KW-0378">Hydrolase</keyword>
<dbReference type="GO" id="GO:0046872">
    <property type="term" value="F:metal ion binding"/>
    <property type="evidence" value="ECO:0007669"/>
    <property type="project" value="UniProtKB-KW"/>
</dbReference>
<evidence type="ECO:0000256" key="5">
    <source>
        <dbReference type="ARBA" id="ARBA00022833"/>
    </source>
</evidence>
<dbReference type="GO" id="GO:0016787">
    <property type="term" value="F:hydrolase activity"/>
    <property type="evidence" value="ECO:0007669"/>
    <property type="project" value="UniProtKB-KW"/>
</dbReference>
<dbReference type="Pfam" id="PF00753">
    <property type="entry name" value="Lactamase_B"/>
    <property type="match status" value="1"/>
</dbReference>
<organism evidence="7 8">
    <name type="scientific">Paraburkholderia aromaticivorans</name>
    <dbReference type="NCBI Taxonomy" id="2026199"/>
    <lineage>
        <taxon>Bacteria</taxon>
        <taxon>Pseudomonadati</taxon>
        <taxon>Pseudomonadota</taxon>
        <taxon>Betaproteobacteria</taxon>
        <taxon>Burkholderiales</taxon>
        <taxon>Burkholderiaceae</taxon>
        <taxon>Paraburkholderia</taxon>
    </lineage>
</organism>
<dbReference type="SMART" id="SM00849">
    <property type="entry name" value="Lactamase_B"/>
    <property type="match status" value="1"/>
</dbReference>
<dbReference type="Proteomes" id="UP000215158">
    <property type="component" value="Chromosome 2"/>
</dbReference>
<dbReference type="Gene3D" id="3.60.15.10">
    <property type="entry name" value="Ribonuclease Z/Hydroxyacylglutathione hydrolase-like"/>
    <property type="match status" value="1"/>
</dbReference>
<comment type="similarity">
    <text evidence="2">Belongs to the metallo-beta-lactamase superfamily.</text>
</comment>
<feature type="domain" description="Metallo-beta-lactamase" evidence="6">
    <location>
        <begin position="39"/>
        <end position="239"/>
    </location>
</feature>
<dbReference type="PANTHER" id="PTHR42978:SF7">
    <property type="entry name" value="METALLO-HYDROLASE RV2300C-RELATED"/>
    <property type="match status" value="1"/>
</dbReference>
<protein>
    <submittedName>
        <fullName evidence="7">MBL fold hydrolase</fullName>
    </submittedName>
</protein>
<evidence type="ECO:0000313" key="7">
    <source>
        <dbReference type="EMBL" id="ASW01266.1"/>
    </source>
</evidence>
<dbReference type="OrthoDB" id="5443440at2"/>
<dbReference type="RefSeq" id="WP_095421173.1">
    <property type="nucleotide sequence ID" value="NZ_CP022990.1"/>
</dbReference>
<dbReference type="EMBL" id="CP022990">
    <property type="protein sequence ID" value="ASW01266.1"/>
    <property type="molecule type" value="Genomic_DNA"/>
</dbReference>
<keyword evidence="3" id="KW-0479">Metal-binding</keyword>
<reference evidence="7 8" key="1">
    <citation type="submission" date="2017-08" db="EMBL/GenBank/DDBJ databases">
        <title>Identification and genetic characteristics of simultaneous BTEX- and naphthalene-degrading Paraburkholderia sp. BN5 isolated from petroleum-contaminated soil.</title>
        <authorList>
            <person name="Lee Y."/>
            <person name="Jeon C.O."/>
        </authorList>
    </citation>
    <scope>NUCLEOTIDE SEQUENCE [LARGE SCALE GENOMIC DNA]</scope>
    <source>
        <strain evidence="7 8">BN5</strain>
    </source>
</reference>
<dbReference type="InterPro" id="IPR001279">
    <property type="entry name" value="Metallo-B-lactamas"/>
</dbReference>
<dbReference type="AlphaFoldDB" id="A0A248VQF9"/>